<feature type="region of interest" description="Disordered" evidence="2">
    <location>
        <begin position="1"/>
        <end position="21"/>
    </location>
</feature>
<evidence type="ECO:0000256" key="2">
    <source>
        <dbReference type="SAM" id="MobiDB-lite"/>
    </source>
</evidence>
<reference evidence="3" key="1">
    <citation type="submission" date="2023-01" db="EMBL/GenBank/DDBJ databases">
        <title>Genome assembly of the deep-sea coral Lophelia pertusa.</title>
        <authorList>
            <person name="Herrera S."/>
            <person name="Cordes E."/>
        </authorList>
    </citation>
    <scope>NUCLEOTIDE SEQUENCE</scope>
    <source>
        <strain evidence="3">USNM1676648</strain>
        <tissue evidence="3">Polyp</tissue>
    </source>
</reference>
<feature type="region of interest" description="Disordered" evidence="2">
    <location>
        <begin position="298"/>
        <end position="324"/>
    </location>
</feature>
<gene>
    <name evidence="3" type="ORF">OS493_030908</name>
</gene>
<proteinExistence type="predicted"/>
<dbReference type="Proteomes" id="UP001163046">
    <property type="component" value="Unassembled WGS sequence"/>
</dbReference>
<keyword evidence="4" id="KW-1185">Reference proteome</keyword>
<comment type="caution">
    <text evidence="3">The sequence shown here is derived from an EMBL/GenBank/DDBJ whole genome shotgun (WGS) entry which is preliminary data.</text>
</comment>
<evidence type="ECO:0000313" key="3">
    <source>
        <dbReference type="EMBL" id="KAJ7389523.1"/>
    </source>
</evidence>
<feature type="region of interest" description="Disordered" evidence="2">
    <location>
        <begin position="467"/>
        <end position="486"/>
    </location>
</feature>
<sequence>MESETRRSSTRNQIKKGELPLDMPNLAMSYVRQNNDLRKTLRRFEQEKKKHMKTIDGDIWELQKFMQDLKCVTAISAEDILFRQRRPSMEHLSDTSRDKTKNSQVEKLTARSTEGLSNIASSVSIMKKMENSDSKNARLFTSSSKSEESFWRHSERRRSSSVGEMCSGTLERLNAIAGYNQQPLLQRRRGSLDVGKGAAMKMSFEHTVEKPIEPFMRAENVSGNSVDINEHLKIKCLANKAESISDGFSFENGKSNAVQRGRRRSVLYQRAPSTVMEEESVEEVSQENEHLTITVPDKTHSKTNLPSPTVPEIPEIPQGKDGGRLLTRKSTGKLFIKRSSLGVREVNDSNIADGRMLLTRSSYPPSEKDAERKLLRQGTFYKENTTSRLRKQNSKDSVIGLSLKGKNKSFRREQSVGRNIKSASISTSLKAAEHSPKIKFHDDIIQNIPTEHIEFPKPAKSLVVLISPQLHRKDRKRNGSAEPQQR</sequence>
<dbReference type="AlphaFoldDB" id="A0A9W9ZX72"/>
<keyword evidence="1" id="KW-0175">Coiled coil</keyword>
<feature type="compositionally biased region" description="Basic and acidic residues" evidence="2">
    <location>
        <begin position="88"/>
        <end position="101"/>
    </location>
</feature>
<feature type="coiled-coil region" evidence="1">
    <location>
        <begin position="27"/>
        <end position="54"/>
    </location>
</feature>
<organism evidence="3 4">
    <name type="scientific">Desmophyllum pertusum</name>
    <dbReference type="NCBI Taxonomy" id="174260"/>
    <lineage>
        <taxon>Eukaryota</taxon>
        <taxon>Metazoa</taxon>
        <taxon>Cnidaria</taxon>
        <taxon>Anthozoa</taxon>
        <taxon>Hexacorallia</taxon>
        <taxon>Scleractinia</taxon>
        <taxon>Caryophylliina</taxon>
        <taxon>Caryophylliidae</taxon>
        <taxon>Desmophyllum</taxon>
    </lineage>
</organism>
<protein>
    <submittedName>
        <fullName evidence="3">Uncharacterized protein</fullName>
    </submittedName>
</protein>
<evidence type="ECO:0000313" key="4">
    <source>
        <dbReference type="Proteomes" id="UP001163046"/>
    </source>
</evidence>
<feature type="region of interest" description="Disordered" evidence="2">
    <location>
        <begin position="88"/>
        <end position="110"/>
    </location>
</feature>
<accession>A0A9W9ZX72</accession>
<evidence type="ECO:0000256" key="1">
    <source>
        <dbReference type="SAM" id="Coils"/>
    </source>
</evidence>
<dbReference type="EMBL" id="MU825430">
    <property type="protein sequence ID" value="KAJ7389523.1"/>
    <property type="molecule type" value="Genomic_DNA"/>
</dbReference>
<name>A0A9W9ZX72_9CNID</name>